<feature type="chain" id="PRO_5046174321" evidence="1">
    <location>
        <begin position="22"/>
        <end position="234"/>
    </location>
</feature>
<organism evidence="3 4">
    <name type="scientific">Sinorhizobium chiapasense</name>
    <dbReference type="NCBI Taxonomy" id="501572"/>
    <lineage>
        <taxon>Bacteria</taxon>
        <taxon>Pseudomonadati</taxon>
        <taxon>Pseudomonadota</taxon>
        <taxon>Alphaproteobacteria</taxon>
        <taxon>Hyphomicrobiales</taxon>
        <taxon>Rhizobiaceae</taxon>
        <taxon>Sinorhizobium/Ensifer group</taxon>
        <taxon>Sinorhizobium</taxon>
    </lineage>
</organism>
<dbReference type="EMBL" id="CP133152">
    <property type="protein sequence ID" value="WVT07786.1"/>
    <property type="molecule type" value="Genomic_DNA"/>
</dbReference>
<dbReference type="SUPFAM" id="SSF52266">
    <property type="entry name" value="SGNH hydrolase"/>
    <property type="match status" value="1"/>
</dbReference>
<proteinExistence type="predicted"/>
<name>A0ABZ2BJZ0_9HYPH</name>
<feature type="domain" description="SGNH hydrolase-type esterase" evidence="2">
    <location>
        <begin position="66"/>
        <end position="225"/>
    </location>
</feature>
<evidence type="ECO:0000259" key="2">
    <source>
        <dbReference type="Pfam" id="PF13472"/>
    </source>
</evidence>
<dbReference type="Pfam" id="PF13472">
    <property type="entry name" value="Lipase_GDSL_2"/>
    <property type="match status" value="1"/>
</dbReference>
<keyword evidence="4" id="KW-1185">Reference proteome</keyword>
<evidence type="ECO:0000256" key="1">
    <source>
        <dbReference type="SAM" id="SignalP"/>
    </source>
</evidence>
<geneLocation type="plasmid" evidence="3 4">
    <name>pSchITTGS70d</name>
</geneLocation>
<feature type="signal peptide" evidence="1">
    <location>
        <begin position="1"/>
        <end position="21"/>
    </location>
</feature>
<dbReference type="InterPro" id="IPR036514">
    <property type="entry name" value="SGNH_hydro_sf"/>
</dbReference>
<protein>
    <submittedName>
        <fullName evidence="3">GDSL-type esterase/lipase family protein</fullName>
    </submittedName>
</protein>
<keyword evidence="3" id="KW-0614">Plasmid</keyword>
<reference evidence="3" key="1">
    <citation type="submission" date="2023-08" db="EMBL/GenBank/DDBJ databases">
        <title>Complete genome sequence of Sinorhizobium chiapanecum ITTG S70 isolated from Acaciella angustissima nodules in Chiapas-Mexico.</title>
        <authorList>
            <person name="Rincon-Rosales R."/>
            <person name="Rogel M.A."/>
            <person name="Rincon-Medina C.I."/>
            <person name="Guerrero G."/>
            <person name="Manzano-Gomez L.A."/>
            <person name="Lopez-Lopez A."/>
            <person name="Rincon Molina F.A."/>
            <person name="Martinez-Romero E."/>
        </authorList>
    </citation>
    <scope>NUCLEOTIDE SEQUENCE</scope>
    <source>
        <strain evidence="3">ITTG S70</strain>
        <plasmid evidence="3">pSchITTGS70d</plasmid>
    </source>
</reference>
<keyword evidence="1" id="KW-0732">Signal</keyword>
<dbReference type="Gene3D" id="3.40.50.1110">
    <property type="entry name" value="SGNH hydrolase"/>
    <property type="match status" value="1"/>
</dbReference>
<evidence type="ECO:0000313" key="3">
    <source>
        <dbReference type="EMBL" id="WVT07786.1"/>
    </source>
</evidence>
<dbReference type="Proteomes" id="UP001432360">
    <property type="component" value="Plasmid pSchITTGS70d"/>
</dbReference>
<dbReference type="InterPro" id="IPR013830">
    <property type="entry name" value="SGNH_hydro"/>
</dbReference>
<dbReference type="RefSeq" id="WP_331376794.1">
    <property type="nucleotide sequence ID" value="NZ_CP133152.1"/>
</dbReference>
<gene>
    <name evidence="3" type="ORF">RB548_26840</name>
</gene>
<sequence>MSFNFTALFFAALAFGSTAHGHETPCDAIQVAVSTTPVIEQSPGKLKAAIEAGIANAPDVDVMVAGDSLAAGWQEFADRDLPGRRAHWFGVRGERTQEFLWRLQHHSPDISPRHIILIIGTNNLSDRTATACGIAAGIFAAVASIEDRWPTAAVTLVPILPRGNGYAFRKNDRAFINAALRRRFIDHTPVRVLDLDEHVLTCGGKMTGCRNYVKDNLHLSGEGYRFLASSVPKL</sequence>
<evidence type="ECO:0000313" key="4">
    <source>
        <dbReference type="Proteomes" id="UP001432360"/>
    </source>
</evidence>
<accession>A0ABZ2BJZ0</accession>